<proteinExistence type="predicted"/>
<evidence type="ECO:0000313" key="2">
    <source>
        <dbReference type="Proteomes" id="UP000655044"/>
    </source>
</evidence>
<dbReference type="AlphaFoldDB" id="A0A8J3WFE9"/>
<comment type="caution">
    <text evidence="1">The sequence shown here is derived from an EMBL/GenBank/DDBJ whole genome shotgun (WGS) entry which is preliminary data.</text>
</comment>
<protein>
    <submittedName>
        <fullName evidence="1">Uncharacterized protein</fullName>
    </submittedName>
</protein>
<dbReference type="RefSeq" id="WP_189242766.1">
    <property type="nucleotide sequence ID" value="NZ_BMQP01000021.1"/>
</dbReference>
<dbReference type="Proteomes" id="UP000655044">
    <property type="component" value="Unassembled WGS sequence"/>
</dbReference>
<sequence>MTWLSVRRDDGLLSREWDLGCFNDDIPADHPRRRIRLGHVDGSEFD</sequence>
<accession>A0A8J3WFE9</accession>
<gene>
    <name evidence="1" type="ORF">Pro02_42540</name>
</gene>
<name>A0A8J3WFE9_PLARO</name>
<organism evidence="1 2">
    <name type="scientific">Planobispora rosea</name>
    <dbReference type="NCBI Taxonomy" id="35762"/>
    <lineage>
        <taxon>Bacteria</taxon>
        <taxon>Bacillati</taxon>
        <taxon>Actinomycetota</taxon>
        <taxon>Actinomycetes</taxon>
        <taxon>Streptosporangiales</taxon>
        <taxon>Streptosporangiaceae</taxon>
        <taxon>Planobispora</taxon>
    </lineage>
</organism>
<keyword evidence="2" id="KW-1185">Reference proteome</keyword>
<evidence type="ECO:0000313" key="1">
    <source>
        <dbReference type="EMBL" id="GIH85846.1"/>
    </source>
</evidence>
<dbReference type="EMBL" id="BOOI01000039">
    <property type="protein sequence ID" value="GIH85846.1"/>
    <property type="molecule type" value="Genomic_DNA"/>
</dbReference>
<reference evidence="1" key="1">
    <citation type="submission" date="2021-01" db="EMBL/GenBank/DDBJ databases">
        <title>Whole genome shotgun sequence of Planobispora rosea NBRC 15558.</title>
        <authorList>
            <person name="Komaki H."/>
            <person name="Tamura T."/>
        </authorList>
    </citation>
    <scope>NUCLEOTIDE SEQUENCE</scope>
    <source>
        <strain evidence="1">NBRC 15558</strain>
    </source>
</reference>